<evidence type="ECO:0000313" key="10">
    <source>
        <dbReference type="EMBL" id="KAF0852420.1"/>
    </source>
</evidence>
<keyword evidence="11" id="KW-1185">Reference proteome</keyword>
<keyword evidence="7" id="KW-0496">Mitochondrion</keyword>
<dbReference type="GO" id="GO:0005743">
    <property type="term" value="C:mitochondrial inner membrane"/>
    <property type="evidence" value="ECO:0007669"/>
    <property type="project" value="TreeGrafter"/>
</dbReference>
<keyword evidence="6 9" id="KW-1133">Transmembrane helix</keyword>
<evidence type="ECO:0000256" key="4">
    <source>
        <dbReference type="ARBA" id="ARBA00022692"/>
    </source>
</evidence>
<dbReference type="OrthoDB" id="6608471at2759"/>
<keyword evidence="8 9" id="KW-0472">Membrane</keyword>
<dbReference type="Proteomes" id="UP000799049">
    <property type="component" value="Unassembled WGS sequence"/>
</dbReference>
<feature type="transmembrane region" description="Helical" evidence="9">
    <location>
        <begin position="251"/>
        <end position="273"/>
    </location>
</feature>
<evidence type="ECO:0000313" key="11">
    <source>
        <dbReference type="Proteomes" id="UP000799049"/>
    </source>
</evidence>
<keyword evidence="3" id="KW-0813">Transport</keyword>
<name>A0A8K0F2L7_ANDGO</name>
<dbReference type="PANTHER" id="PTHR11153:SF6">
    <property type="entry name" value="SIDEROFLEXIN-5"/>
    <property type="match status" value="1"/>
</dbReference>
<gene>
    <name evidence="10" type="ORF">ANDGO_05841</name>
</gene>
<dbReference type="PANTHER" id="PTHR11153">
    <property type="entry name" value="SIDEROFLEXIN"/>
    <property type="match status" value="1"/>
</dbReference>
<evidence type="ECO:0000256" key="5">
    <source>
        <dbReference type="ARBA" id="ARBA00022970"/>
    </source>
</evidence>
<comment type="similarity">
    <text evidence="2">Belongs to the sideroflexin family.</text>
</comment>
<accession>A0A8K0F2L7</accession>
<dbReference type="AlphaFoldDB" id="A0A8K0F2L7"/>
<evidence type="ECO:0000256" key="1">
    <source>
        <dbReference type="ARBA" id="ARBA00004225"/>
    </source>
</evidence>
<keyword evidence="5" id="KW-0029">Amino-acid transport</keyword>
<feature type="transmembrane region" description="Helical" evidence="9">
    <location>
        <begin position="211"/>
        <end position="230"/>
    </location>
</feature>
<evidence type="ECO:0000256" key="7">
    <source>
        <dbReference type="ARBA" id="ARBA00023128"/>
    </source>
</evidence>
<evidence type="ECO:0000256" key="6">
    <source>
        <dbReference type="ARBA" id="ARBA00022989"/>
    </source>
</evidence>
<dbReference type="GO" id="GO:0006865">
    <property type="term" value="P:amino acid transport"/>
    <property type="evidence" value="ECO:0007669"/>
    <property type="project" value="UniProtKB-KW"/>
</dbReference>
<protein>
    <submittedName>
        <fullName evidence="10">Mitochondrial tricarboxylate carrier protein (Sideroflexin)</fullName>
    </submittedName>
</protein>
<dbReference type="GO" id="GO:1990542">
    <property type="term" value="P:mitochondrial transmembrane transport"/>
    <property type="evidence" value="ECO:0007669"/>
    <property type="project" value="TreeGrafter"/>
</dbReference>
<dbReference type="GO" id="GO:0015075">
    <property type="term" value="F:monoatomic ion transmembrane transporter activity"/>
    <property type="evidence" value="ECO:0007669"/>
    <property type="project" value="InterPro"/>
</dbReference>
<proteinExistence type="inferred from homology"/>
<dbReference type="EMBL" id="VRVR01000038">
    <property type="protein sequence ID" value="KAF0852420.1"/>
    <property type="molecule type" value="Genomic_DNA"/>
</dbReference>
<evidence type="ECO:0000256" key="3">
    <source>
        <dbReference type="ARBA" id="ARBA00022448"/>
    </source>
</evidence>
<evidence type="ECO:0000256" key="8">
    <source>
        <dbReference type="ARBA" id="ARBA00023136"/>
    </source>
</evidence>
<evidence type="ECO:0000256" key="9">
    <source>
        <dbReference type="SAM" id="Phobius"/>
    </source>
</evidence>
<evidence type="ECO:0000256" key="2">
    <source>
        <dbReference type="ARBA" id="ARBA00005974"/>
    </source>
</evidence>
<comment type="caution">
    <text evidence="10">The sequence shown here is derived from an EMBL/GenBank/DDBJ whole genome shotgun (WGS) entry which is preliminary data.</text>
</comment>
<reference evidence="10" key="1">
    <citation type="submission" date="2019-09" db="EMBL/GenBank/DDBJ databases">
        <title>The Mitochondrial Proteome of the Jakobid, Andalucia godoyi, a Protist With the Most Gene-Rich and Bacteria-Like Mitochondrial Genome.</title>
        <authorList>
            <person name="Gray M.W."/>
            <person name="Burger G."/>
            <person name="Derelle R."/>
            <person name="Klimes V."/>
            <person name="Leger M."/>
            <person name="Sarrasin M."/>
            <person name="Vlcek C."/>
            <person name="Roger A.J."/>
            <person name="Elias M."/>
            <person name="Lang B.F."/>
        </authorList>
    </citation>
    <scope>NUCLEOTIDE SEQUENCE</scope>
    <source>
        <strain evidence="10">And28</strain>
    </source>
</reference>
<organism evidence="10 11">
    <name type="scientific">Andalucia godoyi</name>
    <name type="common">Flagellate</name>
    <dbReference type="NCBI Taxonomy" id="505711"/>
    <lineage>
        <taxon>Eukaryota</taxon>
        <taxon>Discoba</taxon>
        <taxon>Jakobida</taxon>
        <taxon>Andalucina</taxon>
        <taxon>Andaluciidae</taxon>
        <taxon>Andalucia</taxon>
    </lineage>
</organism>
<comment type="subcellular location">
    <subcellularLocation>
        <location evidence="1">Mitochondrion membrane</location>
        <topology evidence="1">Multi-pass membrane protein</topology>
    </subcellularLocation>
</comment>
<sequence>MVPFTSFFGPNWFQGYVARVRKCFEITDMRTLFVTKADLNHYMHVLENAKDYTPEEVEYAMKVRDSMIHPDTKDVIPLPFRMSAAVPMNIVIVAGMLTAQSLSANLFFQFVNQSYNTCVNYANRNASNQLSNQQLLQAYGGATGAAMATSFLMDKAVPVASKFRKFSPFIAVAVASAANVYLMRRNETVEGVSIYDKKGTYLGKSPEAGKLAIIQTAITRVLTAFPVMVLPPATYMAFRLQDRIKSKVGNVLVNASLVGLGMFVFLPLTLAVFPQTMEIDTKNLEPHFASKVHNQNERVIVNRGL</sequence>
<dbReference type="Pfam" id="PF03820">
    <property type="entry name" value="SFXNs"/>
    <property type="match status" value="1"/>
</dbReference>
<dbReference type="InterPro" id="IPR004686">
    <property type="entry name" value="Mtc"/>
</dbReference>
<keyword evidence="4 9" id="KW-0812">Transmembrane</keyword>